<dbReference type="OrthoDB" id="1034868at2759"/>
<gene>
    <name evidence="3" type="ORF">MERR_LOCUS17964</name>
</gene>
<dbReference type="AlphaFoldDB" id="A0A6D2IVW5"/>
<evidence type="ECO:0000313" key="3">
    <source>
        <dbReference type="EMBL" id="CAA7030729.1"/>
    </source>
</evidence>
<protein>
    <submittedName>
        <fullName evidence="3">Uncharacterized protein</fullName>
    </submittedName>
</protein>
<dbReference type="SUPFAM" id="SSF52047">
    <property type="entry name" value="RNI-like"/>
    <property type="match status" value="1"/>
</dbReference>
<dbReference type="InterPro" id="IPR032675">
    <property type="entry name" value="LRR_dom_sf"/>
</dbReference>
<reference evidence="3" key="1">
    <citation type="submission" date="2020-01" db="EMBL/GenBank/DDBJ databases">
        <authorList>
            <person name="Mishra B."/>
        </authorList>
    </citation>
    <scope>NUCLEOTIDE SEQUENCE [LARGE SCALE GENOMIC DNA]</scope>
</reference>
<dbReference type="Gene3D" id="3.80.10.10">
    <property type="entry name" value="Ribonuclease Inhibitor"/>
    <property type="match status" value="1"/>
</dbReference>
<dbReference type="SUPFAM" id="SSF81383">
    <property type="entry name" value="F-box domain"/>
    <property type="match status" value="1"/>
</dbReference>
<organism evidence="3 4">
    <name type="scientific">Microthlaspi erraticum</name>
    <dbReference type="NCBI Taxonomy" id="1685480"/>
    <lineage>
        <taxon>Eukaryota</taxon>
        <taxon>Viridiplantae</taxon>
        <taxon>Streptophyta</taxon>
        <taxon>Embryophyta</taxon>
        <taxon>Tracheophyta</taxon>
        <taxon>Spermatophyta</taxon>
        <taxon>Magnoliopsida</taxon>
        <taxon>eudicotyledons</taxon>
        <taxon>Gunneridae</taxon>
        <taxon>Pentapetalae</taxon>
        <taxon>rosids</taxon>
        <taxon>malvids</taxon>
        <taxon>Brassicales</taxon>
        <taxon>Brassicaceae</taxon>
        <taxon>Coluteocarpeae</taxon>
        <taxon>Microthlaspi</taxon>
    </lineage>
</organism>
<accession>A0A6D2IVW5</accession>
<feature type="domain" description="F-box" evidence="1">
    <location>
        <begin position="24"/>
        <end position="61"/>
    </location>
</feature>
<evidence type="ECO:0000259" key="1">
    <source>
        <dbReference type="Pfam" id="PF00646"/>
    </source>
</evidence>
<name>A0A6D2IVW5_9BRAS</name>
<dbReference type="InterPro" id="IPR053781">
    <property type="entry name" value="F-box_AtFBL13-like"/>
</dbReference>
<dbReference type="EMBL" id="CACVBM020001097">
    <property type="protein sequence ID" value="CAA7030729.1"/>
    <property type="molecule type" value="Genomic_DNA"/>
</dbReference>
<evidence type="ECO:0000313" key="4">
    <source>
        <dbReference type="Proteomes" id="UP000467841"/>
    </source>
</evidence>
<dbReference type="InterPro" id="IPR001810">
    <property type="entry name" value="F-box_dom"/>
</dbReference>
<dbReference type="InterPro" id="IPR036047">
    <property type="entry name" value="F-box-like_dom_sf"/>
</dbReference>
<dbReference type="Gene3D" id="1.20.1280.50">
    <property type="match status" value="1"/>
</dbReference>
<evidence type="ECO:0000259" key="2">
    <source>
        <dbReference type="Pfam" id="PF23622"/>
    </source>
</evidence>
<dbReference type="PANTHER" id="PTHR31293:SF12">
    <property type="entry name" value="RNI-LIKE SUPERFAMILY PROTEIN"/>
    <property type="match status" value="1"/>
</dbReference>
<dbReference type="InterPro" id="IPR055294">
    <property type="entry name" value="FBL60-like"/>
</dbReference>
<dbReference type="Proteomes" id="UP000467841">
    <property type="component" value="Unassembled WGS sequence"/>
</dbReference>
<dbReference type="PANTHER" id="PTHR31293">
    <property type="entry name" value="RNI-LIKE SUPERFAMILY PROTEIN"/>
    <property type="match status" value="1"/>
</dbReference>
<dbReference type="CDD" id="cd22160">
    <property type="entry name" value="F-box_AtFBL13-like"/>
    <property type="match status" value="1"/>
</dbReference>
<comment type="caution">
    <text evidence="3">The sequence shown here is derived from an EMBL/GenBank/DDBJ whole genome shotgun (WGS) entry which is preliminary data.</text>
</comment>
<feature type="domain" description="At1g61320/AtMIF1 LRR" evidence="2">
    <location>
        <begin position="87"/>
        <end position="243"/>
    </location>
</feature>
<sequence length="319" mass="36369">MRKDKRTAAACVRRHRKVRRVDSISSLPDEILQHILCLIPTKLAVSTSVLSTRWRHVWCNTPSISLESSALRAASRMETQNRYTAPKMMSLHLRTGLQENVRHVNTWIELALSRHVENMNVELQYNDHNYDLPDSLYIISSVKELRVELHLTPMILKCSVSWTSLKKLSLRSCILSGNSIAMIMSGCPILEFLKLDLCEDMRVLDLSNSLRLRTLQVFGPYFRDQSPRKIVAPHVRFLKLRNSLLLCTLGDLSSLAEAKLNISFHALQRINPDSDSLGAMVVKMAEMLEKLKNVEKLTFGSNFLEVCMFGHSLAYFSNA</sequence>
<keyword evidence="4" id="KW-1185">Reference proteome</keyword>
<dbReference type="Pfam" id="PF23622">
    <property type="entry name" value="LRR_At1g61320_AtMIF1"/>
    <property type="match status" value="1"/>
</dbReference>
<dbReference type="InterPro" id="IPR055357">
    <property type="entry name" value="LRR_At1g61320_AtMIF1"/>
</dbReference>
<dbReference type="Pfam" id="PF00646">
    <property type="entry name" value="F-box"/>
    <property type="match status" value="1"/>
</dbReference>
<proteinExistence type="predicted"/>